<proteinExistence type="predicted"/>
<dbReference type="EMBL" id="BK029940">
    <property type="protein sequence ID" value="DAD55574.1"/>
    <property type="molecule type" value="Genomic_DNA"/>
</dbReference>
<sequence>MNSQMANKVDHTIDGKCSGCGACCSAILCVSDAEVKKIKKYLGQHPEVKMINRNTALDKDFKDICPFLNKENKCQIYEVRPEICSRFICSAFKDTSIPPLNHRNKRIINMITTFMGEKTCPNAPDLVGLNKFYENKKKEVYGK</sequence>
<dbReference type="InterPro" id="IPR005358">
    <property type="entry name" value="Puta_zinc/iron-chelating_dom"/>
</dbReference>
<evidence type="ECO:0000313" key="1">
    <source>
        <dbReference type="EMBL" id="DAD55574.1"/>
    </source>
</evidence>
<organism evidence="1">
    <name type="scientific">Bacteriophage sp</name>
    <dbReference type="NCBI Taxonomy" id="38018"/>
    <lineage>
        <taxon>Viruses</taxon>
    </lineage>
</organism>
<protein>
    <submittedName>
        <fullName evidence="1">Putative Fe-S-cluster oxidoreductase</fullName>
    </submittedName>
</protein>
<reference evidence="1" key="1">
    <citation type="journal article" date="2021" name="Proc. Natl. Acad. Sci. U.S.A.">
        <title>A Catalog of Tens of Thousands of Viruses from Human Metagenomes Reveals Hidden Associations with Chronic Diseases.</title>
        <authorList>
            <person name="Tisza M.J."/>
            <person name="Buck C.B."/>
        </authorList>
    </citation>
    <scope>NUCLEOTIDE SEQUENCE</scope>
    <source>
        <strain evidence="1">CtOZu12</strain>
    </source>
</reference>
<name>A0A8D9UHF2_9VIRU</name>
<dbReference type="Pfam" id="PF03692">
    <property type="entry name" value="CxxCxxCC"/>
    <property type="match status" value="1"/>
</dbReference>
<accession>A0A8D9UHF2</accession>